<reference evidence="2" key="1">
    <citation type="submission" date="2018-10" db="EMBL/GenBank/DDBJ databases">
        <title>Hidden diversity of soil giant viruses.</title>
        <authorList>
            <person name="Schulz F."/>
            <person name="Alteio L."/>
            <person name="Goudeau D."/>
            <person name="Ryan E.M."/>
            <person name="Malmstrom R.R."/>
            <person name="Blanchard J."/>
            <person name="Woyke T."/>
        </authorList>
    </citation>
    <scope>NUCLEOTIDE SEQUENCE</scope>
    <source>
        <strain evidence="2">TEV1</strain>
    </source>
</reference>
<feature type="region of interest" description="Disordered" evidence="1">
    <location>
        <begin position="1"/>
        <end position="38"/>
    </location>
</feature>
<accession>A0A3G4ZP12</accession>
<organism evidence="2">
    <name type="scientific">Terrestrivirus sp</name>
    <dbReference type="NCBI Taxonomy" id="2487775"/>
    <lineage>
        <taxon>Viruses</taxon>
        <taxon>Varidnaviria</taxon>
        <taxon>Bamfordvirae</taxon>
        <taxon>Nucleocytoviricota</taxon>
        <taxon>Megaviricetes</taxon>
        <taxon>Imitervirales</taxon>
        <taxon>Mimiviridae</taxon>
        <taxon>Klosneuvirinae</taxon>
    </lineage>
</organism>
<evidence type="ECO:0000313" key="2">
    <source>
        <dbReference type="EMBL" id="AYV76134.1"/>
    </source>
</evidence>
<name>A0A3G4ZP12_9VIRU</name>
<dbReference type="EMBL" id="MK071982">
    <property type="protein sequence ID" value="AYV76134.1"/>
    <property type="molecule type" value="Genomic_DNA"/>
</dbReference>
<evidence type="ECO:0000256" key="1">
    <source>
        <dbReference type="SAM" id="MobiDB-lite"/>
    </source>
</evidence>
<gene>
    <name evidence="2" type="ORF">Terrestrivirus4_182</name>
</gene>
<proteinExistence type="predicted"/>
<sequence>MDFIHTLFKKDKHSKHHRTQQESQESEPPAYDDKPDLPKFDENKKDITRLDSNALNNIISNTIKERHETIKKRINEYIKIAIENMILRISITIVEGSISTDHIVDYEYQYLYKNDGSYESNAGMYIIVIVKNELSKKNLINYLLECDLLKQLCPQLKESYIRRKNLYARHNIEPKKEKEEYLNLFVDYKLLNNNKELFGLYNKMCEKQFTEKYITELENNLIQAAKDEKLQYNYDCKYCDVAYEYLTRNKLFGVEISMSTDKLHFSWSN</sequence>
<protein>
    <submittedName>
        <fullName evidence="2">Uncharacterized protein</fullName>
    </submittedName>
</protein>